<reference evidence="2" key="1">
    <citation type="submission" date="2018-08" db="EMBL/GenBank/DDBJ databases">
        <title>Paenibacillus sp. M4BSY-1, whole genome shotgun sequence.</title>
        <authorList>
            <person name="Tuo L."/>
        </authorList>
    </citation>
    <scope>NUCLEOTIDE SEQUENCE [LARGE SCALE GENOMIC DNA]</scope>
    <source>
        <strain evidence="2">M4BSY-1</strain>
    </source>
</reference>
<comment type="caution">
    <text evidence="2">The sequence shown here is derived from an EMBL/GenBank/DDBJ whole genome shotgun (WGS) entry which is preliminary data.</text>
</comment>
<gene>
    <name evidence="2" type="ORF">DX130_09175</name>
</gene>
<name>A0A371PMF4_9BACL</name>
<feature type="domain" description="Core" evidence="1">
    <location>
        <begin position="1"/>
        <end position="103"/>
    </location>
</feature>
<accession>A0A371PMF4</accession>
<dbReference type="RefSeq" id="WP_116044582.1">
    <property type="nucleotide sequence ID" value="NZ_QUBQ01000001.1"/>
</dbReference>
<dbReference type="Gene3D" id="2.60.300.12">
    <property type="entry name" value="HesB-like domain"/>
    <property type="match status" value="1"/>
</dbReference>
<dbReference type="InterPro" id="IPR000361">
    <property type="entry name" value="ATAP_core_dom"/>
</dbReference>
<dbReference type="OrthoDB" id="2361087at2"/>
<keyword evidence="3" id="KW-1185">Reference proteome</keyword>
<dbReference type="InterPro" id="IPR035903">
    <property type="entry name" value="HesB-like_dom_sf"/>
</dbReference>
<dbReference type="Proteomes" id="UP000261905">
    <property type="component" value="Unassembled WGS sequence"/>
</dbReference>
<organism evidence="2 3">
    <name type="scientific">Paenibacillus paeoniae</name>
    <dbReference type="NCBI Taxonomy" id="2292705"/>
    <lineage>
        <taxon>Bacteria</taxon>
        <taxon>Bacillati</taxon>
        <taxon>Bacillota</taxon>
        <taxon>Bacilli</taxon>
        <taxon>Bacillales</taxon>
        <taxon>Paenibacillaceae</taxon>
        <taxon>Paenibacillus</taxon>
    </lineage>
</organism>
<dbReference type="SUPFAM" id="SSF89360">
    <property type="entry name" value="HesB-like domain"/>
    <property type="match status" value="1"/>
</dbReference>
<dbReference type="AlphaFoldDB" id="A0A371PMF4"/>
<protein>
    <submittedName>
        <fullName evidence="2">Iron-sulfur cluster biosynthesis family protein</fullName>
    </submittedName>
</protein>
<sequence length="111" mass="12301">MHITFSQSAASRLAPLLEDGSAKLKLLHDTEGCGCVMSGVPALQLVREATVDDKEATGDPFPFLYEPRHEVFYEPQLKVDFNPATNSFSLRSDNQTYTTQLRLISLSSSNH</sequence>
<proteinExistence type="predicted"/>
<evidence type="ECO:0000259" key="1">
    <source>
        <dbReference type="Pfam" id="PF01521"/>
    </source>
</evidence>
<dbReference type="Pfam" id="PF01521">
    <property type="entry name" value="Fe-S_biosyn"/>
    <property type="match status" value="1"/>
</dbReference>
<evidence type="ECO:0000313" key="3">
    <source>
        <dbReference type="Proteomes" id="UP000261905"/>
    </source>
</evidence>
<evidence type="ECO:0000313" key="2">
    <source>
        <dbReference type="EMBL" id="REK77155.1"/>
    </source>
</evidence>
<dbReference type="EMBL" id="QUBQ01000001">
    <property type="protein sequence ID" value="REK77155.1"/>
    <property type="molecule type" value="Genomic_DNA"/>
</dbReference>